<organism evidence="2 3">
    <name type="scientific">Prorocentrum cordatum</name>
    <dbReference type="NCBI Taxonomy" id="2364126"/>
    <lineage>
        <taxon>Eukaryota</taxon>
        <taxon>Sar</taxon>
        <taxon>Alveolata</taxon>
        <taxon>Dinophyceae</taxon>
        <taxon>Prorocentrales</taxon>
        <taxon>Prorocentraceae</taxon>
        <taxon>Prorocentrum</taxon>
    </lineage>
</organism>
<sequence length="178" mass="19079">MAAMSSAIVLSSVTILCAFTLADATIHGDADVAPSVNVYLGMAYPDSECSGSSVHSFSFKKAPGLLDCYVYTDVTGENVSGSFNITCLGDRAVFNDFDRENCTGSIVAWGTTPWAWYTSNTCSSYEYYIQEAGHFIVNESFVGQLASSDYPSTCHEVSGVWAYCPAFKTLLLSVTGVL</sequence>
<dbReference type="EMBL" id="CAUYUJ010008009">
    <property type="protein sequence ID" value="CAK0822609.1"/>
    <property type="molecule type" value="Genomic_DNA"/>
</dbReference>
<evidence type="ECO:0000313" key="3">
    <source>
        <dbReference type="Proteomes" id="UP001189429"/>
    </source>
</evidence>
<protein>
    <submittedName>
        <fullName evidence="2">Uncharacterized protein</fullName>
    </submittedName>
</protein>
<reference evidence="2" key="1">
    <citation type="submission" date="2023-10" db="EMBL/GenBank/DDBJ databases">
        <authorList>
            <person name="Chen Y."/>
            <person name="Shah S."/>
            <person name="Dougan E. K."/>
            <person name="Thang M."/>
            <person name="Chan C."/>
        </authorList>
    </citation>
    <scope>NUCLEOTIDE SEQUENCE [LARGE SCALE GENOMIC DNA]</scope>
</reference>
<proteinExistence type="predicted"/>
<keyword evidence="1" id="KW-0732">Signal</keyword>
<gene>
    <name evidence="2" type="ORF">PCOR1329_LOCUS23584</name>
</gene>
<keyword evidence="3" id="KW-1185">Reference proteome</keyword>
<comment type="caution">
    <text evidence="2">The sequence shown here is derived from an EMBL/GenBank/DDBJ whole genome shotgun (WGS) entry which is preliminary data.</text>
</comment>
<dbReference type="Proteomes" id="UP001189429">
    <property type="component" value="Unassembled WGS sequence"/>
</dbReference>
<evidence type="ECO:0000256" key="1">
    <source>
        <dbReference type="SAM" id="SignalP"/>
    </source>
</evidence>
<evidence type="ECO:0000313" key="2">
    <source>
        <dbReference type="EMBL" id="CAK0822609.1"/>
    </source>
</evidence>
<accession>A0ABN9RTI3</accession>
<feature type="signal peptide" evidence="1">
    <location>
        <begin position="1"/>
        <end position="24"/>
    </location>
</feature>
<name>A0ABN9RTI3_9DINO</name>
<feature type="chain" id="PRO_5046020500" evidence="1">
    <location>
        <begin position="25"/>
        <end position="178"/>
    </location>
</feature>